<protein>
    <recommendedName>
        <fullName evidence="3">Phosphomevalonate dehydratase large subunit-like domain-containing protein</fullName>
    </recommendedName>
</protein>
<accession>X1ILX1</accession>
<dbReference type="GO" id="GO:0016829">
    <property type="term" value="F:lyase activity"/>
    <property type="evidence" value="ECO:0007669"/>
    <property type="project" value="UniProtKB-KW"/>
</dbReference>
<dbReference type="InterPro" id="IPR007506">
    <property type="entry name" value="PMDh-L-like_dom"/>
</dbReference>
<evidence type="ECO:0000256" key="2">
    <source>
        <dbReference type="ARBA" id="ARBA00023239"/>
    </source>
</evidence>
<dbReference type="PANTHER" id="PTHR36577:SF3">
    <property type="entry name" value="DUF521 DOMAIN PROTEIN (AFU_ORTHOLOGUE AFUA_6G00490)"/>
    <property type="match status" value="1"/>
</dbReference>
<feature type="non-terminal residue" evidence="4">
    <location>
        <position position="1"/>
    </location>
</feature>
<name>X1ILX1_9ZZZZ</name>
<feature type="domain" description="Phosphomevalonate dehydratase large subunit-like" evidence="3">
    <location>
        <begin position="2"/>
        <end position="220"/>
    </location>
</feature>
<organism evidence="4">
    <name type="scientific">marine sediment metagenome</name>
    <dbReference type="NCBI Taxonomy" id="412755"/>
    <lineage>
        <taxon>unclassified sequences</taxon>
        <taxon>metagenomes</taxon>
        <taxon>ecological metagenomes</taxon>
    </lineage>
</organism>
<dbReference type="AlphaFoldDB" id="X1ILX1"/>
<dbReference type="EMBL" id="BARU01039650">
    <property type="protein sequence ID" value="GAH83426.1"/>
    <property type="molecule type" value="Genomic_DNA"/>
</dbReference>
<reference evidence="4" key="1">
    <citation type="journal article" date="2014" name="Front. Microbiol.">
        <title>High frequency of phylogenetically diverse reductive dehalogenase-homologous genes in deep subseafloor sedimentary metagenomes.</title>
        <authorList>
            <person name="Kawai M."/>
            <person name="Futagami T."/>
            <person name="Toyoda A."/>
            <person name="Takaki Y."/>
            <person name="Nishi S."/>
            <person name="Hori S."/>
            <person name="Arai W."/>
            <person name="Tsubouchi T."/>
            <person name="Morono Y."/>
            <person name="Uchiyama I."/>
            <person name="Ito T."/>
            <person name="Fujiyama A."/>
            <person name="Inagaki F."/>
            <person name="Takami H."/>
        </authorList>
    </citation>
    <scope>NUCLEOTIDE SEQUENCE</scope>
    <source>
        <strain evidence="4">Expedition CK06-06</strain>
    </source>
</reference>
<keyword evidence="2" id="KW-0456">Lyase</keyword>
<evidence type="ECO:0000259" key="3">
    <source>
        <dbReference type="Pfam" id="PF04412"/>
    </source>
</evidence>
<evidence type="ECO:0000313" key="4">
    <source>
        <dbReference type="EMBL" id="GAH83426.1"/>
    </source>
</evidence>
<proteinExistence type="predicted"/>
<comment type="caution">
    <text evidence="4">The sequence shown here is derived from an EMBL/GenBank/DDBJ whole genome shotgun (WGS) entry which is preliminary data.</text>
</comment>
<dbReference type="Pfam" id="PF04412">
    <property type="entry name" value="AcnX"/>
    <property type="match status" value="1"/>
</dbReference>
<evidence type="ECO:0000256" key="1">
    <source>
        <dbReference type="ARBA" id="ARBA00023004"/>
    </source>
</evidence>
<gene>
    <name evidence="4" type="ORF">S03H2_61423</name>
</gene>
<dbReference type="PANTHER" id="PTHR36577">
    <property type="entry name" value="DUF521 DOMAIN PROTEIN (AFU_ORTHOLOGUE AFUA_6G00490)"/>
    <property type="match status" value="1"/>
</dbReference>
<sequence length="235" mass="25212">SNAFYAILGHLIGSLVEDKIPVIEGLPVEASSDQLKALCAAAASSGSVALFHAVGVTPEANTLEEAFQGDTPERIIDIRPSDLRKSSSDLSTAKEGDDLDLVVLGCPHFSFDEFRELAQLIRAETPAPSCEGKSRGKTLHPDVKFVVISCQTSYALLQRSELVDVLTDFGIEITLDTCVFHTPMVSPDTKVIMTNSGKCAYYAPGELSVRVAFGTMAECVASAVKGRVCRLKFKI</sequence>
<keyword evidence="1" id="KW-0408">Iron</keyword>